<comment type="catalytic activity">
    <reaction evidence="1">
        <text>chorismate + L-glutamine = 4-amino-4-deoxychorismate + L-glutamate</text>
        <dbReference type="Rhea" id="RHEA:11672"/>
        <dbReference type="ChEBI" id="CHEBI:29748"/>
        <dbReference type="ChEBI" id="CHEBI:29985"/>
        <dbReference type="ChEBI" id="CHEBI:58359"/>
        <dbReference type="ChEBI" id="CHEBI:58406"/>
        <dbReference type="EC" id="2.6.1.85"/>
    </reaction>
</comment>
<name>A0A0N1NZK9_9EURO</name>
<dbReference type="Pfam" id="PF04715">
    <property type="entry name" value="Anth_synt_I_N"/>
    <property type="match status" value="1"/>
</dbReference>
<dbReference type="OrthoDB" id="64220at2759"/>
<dbReference type="Pfam" id="PF00425">
    <property type="entry name" value="Chorismate_bind"/>
    <property type="match status" value="2"/>
</dbReference>
<dbReference type="CDD" id="cd01743">
    <property type="entry name" value="GATase1_Anthranilate_Synthase"/>
    <property type="match status" value="1"/>
</dbReference>
<evidence type="ECO:0000256" key="1">
    <source>
        <dbReference type="ARBA" id="ARBA00001000"/>
    </source>
</evidence>
<evidence type="ECO:0000313" key="14">
    <source>
        <dbReference type="EMBL" id="KPI41754.1"/>
    </source>
</evidence>
<dbReference type="SUPFAM" id="SSF56322">
    <property type="entry name" value="ADC synthase"/>
    <property type="match status" value="1"/>
</dbReference>
<dbReference type="VEuPathDB" id="FungiDB:AB675_9381"/>
<dbReference type="InterPro" id="IPR017926">
    <property type="entry name" value="GATASE"/>
</dbReference>
<dbReference type="RefSeq" id="XP_018001717.1">
    <property type="nucleotide sequence ID" value="XM_018149909.1"/>
</dbReference>
<dbReference type="Gene3D" id="3.60.120.10">
    <property type="entry name" value="Anthranilate synthase"/>
    <property type="match status" value="1"/>
</dbReference>
<dbReference type="PANTHER" id="PTHR11236:SF18">
    <property type="entry name" value="AMINODEOXYCHORISMATE SYNTHASE"/>
    <property type="match status" value="1"/>
</dbReference>
<dbReference type="InterPro" id="IPR015890">
    <property type="entry name" value="Chorismate_C"/>
</dbReference>
<dbReference type="PROSITE" id="PS51273">
    <property type="entry name" value="GATASE_TYPE_1"/>
    <property type="match status" value="1"/>
</dbReference>
<proteinExistence type="inferred from homology"/>
<accession>A0A0N1NZK9</accession>
<evidence type="ECO:0000256" key="2">
    <source>
        <dbReference type="ARBA" id="ARBA00005009"/>
    </source>
</evidence>
<dbReference type="STRING" id="1664694.A0A0N1NZK9"/>
<feature type="domain" description="Chorismate-utilising enzyme C-terminal" evidence="12">
    <location>
        <begin position="693"/>
        <end position="792"/>
    </location>
</feature>
<evidence type="ECO:0000256" key="7">
    <source>
        <dbReference type="ARBA" id="ARBA00022962"/>
    </source>
</evidence>
<evidence type="ECO:0000256" key="5">
    <source>
        <dbReference type="ARBA" id="ARBA00022679"/>
    </source>
</evidence>
<feature type="domain" description="Anthranilate synthase component I N-terminal" evidence="13">
    <location>
        <begin position="318"/>
        <end position="443"/>
    </location>
</feature>
<dbReference type="GO" id="GO:0046656">
    <property type="term" value="P:folic acid biosynthetic process"/>
    <property type="evidence" value="ECO:0007669"/>
    <property type="project" value="UniProtKB-KW"/>
</dbReference>
<dbReference type="UniPathway" id="UPA00077">
    <property type="reaction ID" value="UER00149"/>
</dbReference>
<evidence type="ECO:0000256" key="3">
    <source>
        <dbReference type="ARBA" id="ARBA00005970"/>
    </source>
</evidence>
<feature type="region of interest" description="Disordered" evidence="10">
    <location>
        <begin position="254"/>
        <end position="273"/>
    </location>
</feature>
<dbReference type="InterPro" id="IPR010117">
    <property type="entry name" value="PabB_fungal"/>
</dbReference>
<dbReference type="EMBL" id="LFJN01000009">
    <property type="protein sequence ID" value="KPI41754.1"/>
    <property type="molecule type" value="Genomic_DNA"/>
</dbReference>
<evidence type="ECO:0000259" key="13">
    <source>
        <dbReference type="Pfam" id="PF04715"/>
    </source>
</evidence>
<gene>
    <name evidence="14" type="ORF">AB675_9381</name>
</gene>
<keyword evidence="15" id="KW-1185">Reference proteome</keyword>
<dbReference type="InterPro" id="IPR019999">
    <property type="entry name" value="Anth_synth_I-like"/>
</dbReference>
<evidence type="ECO:0000256" key="8">
    <source>
        <dbReference type="ARBA" id="ARBA00031329"/>
    </source>
</evidence>
<dbReference type="EC" id="2.6.1.85" evidence="4"/>
<protein>
    <recommendedName>
        <fullName evidence="4">aminodeoxychorismate synthase</fullName>
        <ecNumber evidence="4">2.6.1.85</ecNumber>
    </recommendedName>
    <alternativeName>
        <fullName evidence="8">Para-aminobenzoate synthase</fullName>
    </alternativeName>
    <alternativeName>
        <fullName evidence="9">p-aminobenzoic acid synthase</fullName>
    </alternativeName>
</protein>
<organism evidence="14 15">
    <name type="scientific">Cyphellophora attinorum</name>
    <dbReference type="NCBI Taxonomy" id="1664694"/>
    <lineage>
        <taxon>Eukaryota</taxon>
        <taxon>Fungi</taxon>
        <taxon>Dikarya</taxon>
        <taxon>Ascomycota</taxon>
        <taxon>Pezizomycotina</taxon>
        <taxon>Eurotiomycetes</taxon>
        <taxon>Chaetothyriomycetidae</taxon>
        <taxon>Chaetothyriales</taxon>
        <taxon>Cyphellophoraceae</taxon>
        <taxon>Cyphellophora</taxon>
    </lineage>
</organism>
<evidence type="ECO:0000259" key="11">
    <source>
        <dbReference type="Pfam" id="PF00117"/>
    </source>
</evidence>
<evidence type="ECO:0000256" key="6">
    <source>
        <dbReference type="ARBA" id="ARBA00022909"/>
    </source>
</evidence>
<dbReference type="GO" id="GO:0008153">
    <property type="term" value="P:4-aminobenzoate biosynthetic process"/>
    <property type="evidence" value="ECO:0007669"/>
    <property type="project" value="TreeGrafter"/>
</dbReference>
<dbReference type="PRINTS" id="PR00096">
    <property type="entry name" value="GATASE"/>
</dbReference>
<dbReference type="InterPro" id="IPR006221">
    <property type="entry name" value="TrpG/PapA_dom"/>
</dbReference>
<dbReference type="GeneID" id="28741789"/>
<keyword evidence="7" id="KW-0315">Glutamine amidotransferase</keyword>
<dbReference type="PANTHER" id="PTHR11236">
    <property type="entry name" value="AMINOBENZOATE/ANTHRANILATE SYNTHASE"/>
    <property type="match status" value="1"/>
</dbReference>
<evidence type="ECO:0000256" key="10">
    <source>
        <dbReference type="SAM" id="MobiDB-lite"/>
    </source>
</evidence>
<dbReference type="InterPro" id="IPR006805">
    <property type="entry name" value="Anth_synth_I_N"/>
</dbReference>
<dbReference type="InterPro" id="IPR005801">
    <property type="entry name" value="ADC_synthase"/>
</dbReference>
<sequence>MNDTRAKLLFVDAYDSFSENIISLLHEVLDVSVTVIQIDTDIKGRHGVSDSDYFARFHAIVLGPGPGDPLNDADIGLFKSVWAVAAQQKIPVLGICLGFQSLCATYGMRITRLETPCHGHAKPIYSYHNDIFTATGHVVATCYNSLGIRRPEPGWITPVSRPLSRGSDCSSEAVSRRSSLEMAQNYGIDEDGSGLRFLAWDDDGWLQGVRHATLPFWGLQFHPESCKSNKVCHTIIRNWFGLGRVSNKDRLVASETTARDVTPPARSGAPPDPENNALLRRLLSLTSDRNEVISKRMQLSLDRRHMAEACYDLSNWERVAMLESSKKGRYSIYAFTDDKTWTLEHLQGLCKVTTNDHVESHSCPLGEAMSVIEYLMNARLLPNGPAESPFWGGLVGYFSYEMGLDLLSIDDPLMNSIPREVPDYSLMWVDRSIVIDKIDGTVHVQSLRPNDEEWLESTSKVILALATYTAPPLRTPTISPAKATLPSHSTYTSQIASCLTQLHAGNSYELCLTTSTPLTLPADTSPFYLHQQLLTHNPSTYSALLVLPSVTILSSSPEHFLSWSRPGLIFPDTVLSMMPMKGTLAKREGMTSAMAEKLLRTPKEEAENLMIVDLIRHDLARALKDTARVEITVPQLFALVEAETVYQLISHIRARVPAPLPTPVPATPPSGPPTFWPEPPATVLKHQRTATLKHAMAALRSTLPPGSMTGAPKKRSCEILRGLERRNRGVYAGVIGYLDVGGGGCWSVAIRCAFSSNSARRDDGTREWHVGAGGAITVLSEIEGEWEEMQVKMGSVLRGFGVVEG</sequence>
<comment type="caution">
    <text evidence="14">The sequence shown here is derived from an EMBL/GenBank/DDBJ whole genome shotgun (WGS) entry which is preliminary data.</text>
</comment>
<evidence type="ECO:0000313" key="15">
    <source>
        <dbReference type="Proteomes" id="UP000038010"/>
    </source>
</evidence>
<dbReference type="Proteomes" id="UP000038010">
    <property type="component" value="Unassembled WGS sequence"/>
</dbReference>
<dbReference type="GO" id="GO:0046654">
    <property type="term" value="P:tetrahydrofolate biosynthetic process"/>
    <property type="evidence" value="ECO:0007669"/>
    <property type="project" value="UniProtKB-UniPathway"/>
</dbReference>
<dbReference type="AlphaFoldDB" id="A0A0N1NZK9"/>
<dbReference type="InterPro" id="IPR029062">
    <property type="entry name" value="Class_I_gatase-like"/>
</dbReference>
<feature type="domain" description="Chorismate-utilising enzyme C-terminal" evidence="12">
    <location>
        <begin position="488"/>
        <end position="658"/>
    </location>
</feature>
<comment type="pathway">
    <text evidence="2">Cofactor biosynthesis; tetrahydrofolate biosynthesis; 4-aminobenzoate from chorismate: step 1/2.</text>
</comment>
<keyword evidence="6" id="KW-0289">Folate biosynthesis</keyword>
<comment type="similarity">
    <text evidence="3">In the C-terminal section; belongs to the anthranilate synthase component I family.</text>
</comment>
<dbReference type="NCBIfam" id="TIGR01823">
    <property type="entry name" value="PabB-fungal"/>
    <property type="match status" value="1"/>
</dbReference>
<dbReference type="Gene3D" id="3.40.50.880">
    <property type="match status" value="1"/>
</dbReference>
<reference evidence="14 15" key="1">
    <citation type="submission" date="2015-06" db="EMBL/GenBank/DDBJ databases">
        <title>Draft genome of the ant-associated black yeast Phialophora attae CBS 131958.</title>
        <authorList>
            <person name="Moreno L.F."/>
            <person name="Stielow B.J."/>
            <person name="de Hoog S."/>
            <person name="Vicente V.A."/>
            <person name="Weiss V.A."/>
            <person name="de Vries M."/>
            <person name="Cruz L.M."/>
            <person name="Souza E.M."/>
        </authorList>
    </citation>
    <scope>NUCLEOTIDE SEQUENCE [LARGE SCALE GENOMIC DNA]</scope>
    <source>
        <strain evidence="14 15">CBS 131958</strain>
    </source>
</reference>
<dbReference type="GO" id="GO:0005737">
    <property type="term" value="C:cytoplasm"/>
    <property type="evidence" value="ECO:0007669"/>
    <property type="project" value="TreeGrafter"/>
</dbReference>
<feature type="domain" description="Glutamine amidotransferase" evidence="11">
    <location>
        <begin position="10"/>
        <end position="229"/>
    </location>
</feature>
<dbReference type="Pfam" id="PF00117">
    <property type="entry name" value="GATase"/>
    <property type="match status" value="1"/>
</dbReference>
<evidence type="ECO:0000256" key="9">
    <source>
        <dbReference type="ARBA" id="ARBA00031904"/>
    </source>
</evidence>
<dbReference type="SUPFAM" id="SSF52317">
    <property type="entry name" value="Class I glutamine amidotransferase-like"/>
    <property type="match status" value="1"/>
</dbReference>
<dbReference type="GO" id="GO:0000162">
    <property type="term" value="P:L-tryptophan biosynthetic process"/>
    <property type="evidence" value="ECO:0007669"/>
    <property type="project" value="TreeGrafter"/>
</dbReference>
<keyword evidence="5" id="KW-0808">Transferase</keyword>
<dbReference type="GO" id="GO:0046820">
    <property type="term" value="F:4-amino-4-deoxychorismate synthase activity"/>
    <property type="evidence" value="ECO:0007669"/>
    <property type="project" value="UniProtKB-EC"/>
</dbReference>
<evidence type="ECO:0000256" key="4">
    <source>
        <dbReference type="ARBA" id="ARBA00013139"/>
    </source>
</evidence>
<dbReference type="PRINTS" id="PR00097">
    <property type="entry name" value="ANTSNTHASEII"/>
</dbReference>
<evidence type="ECO:0000259" key="12">
    <source>
        <dbReference type="Pfam" id="PF00425"/>
    </source>
</evidence>